<evidence type="ECO:0000313" key="3">
    <source>
        <dbReference type="EMBL" id="PWN37697.1"/>
    </source>
</evidence>
<feature type="compositionally biased region" description="Low complexity" evidence="1">
    <location>
        <begin position="280"/>
        <end position="289"/>
    </location>
</feature>
<organism evidence="3 4">
    <name type="scientific">Meira miltonrushii</name>
    <dbReference type="NCBI Taxonomy" id="1280837"/>
    <lineage>
        <taxon>Eukaryota</taxon>
        <taxon>Fungi</taxon>
        <taxon>Dikarya</taxon>
        <taxon>Basidiomycota</taxon>
        <taxon>Ustilaginomycotina</taxon>
        <taxon>Exobasidiomycetes</taxon>
        <taxon>Exobasidiales</taxon>
        <taxon>Brachybasidiaceae</taxon>
        <taxon>Meira</taxon>
    </lineage>
</organism>
<name>A0A316VJ42_9BASI</name>
<dbReference type="Proteomes" id="UP000245771">
    <property type="component" value="Unassembled WGS sequence"/>
</dbReference>
<feature type="region of interest" description="Disordered" evidence="1">
    <location>
        <begin position="348"/>
        <end position="397"/>
    </location>
</feature>
<keyword evidence="4" id="KW-1185">Reference proteome</keyword>
<evidence type="ECO:0000313" key="4">
    <source>
        <dbReference type="Proteomes" id="UP000245771"/>
    </source>
</evidence>
<keyword evidence="2" id="KW-0732">Signal</keyword>
<feature type="signal peptide" evidence="2">
    <location>
        <begin position="1"/>
        <end position="20"/>
    </location>
</feature>
<feature type="compositionally biased region" description="Low complexity" evidence="1">
    <location>
        <begin position="353"/>
        <end position="387"/>
    </location>
</feature>
<reference evidence="3 4" key="1">
    <citation type="journal article" date="2018" name="Mol. Biol. Evol.">
        <title>Broad Genomic Sampling Reveals a Smut Pathogenic Ancestry of the Fungal Clade Ustilaginomycotina.</title>
        <authorList>
            <person name="Kijpornyongpan T."/>
            <person name="Mondo S.J."/>
            <person name="Barry K."/>
            <person name="Sandor L."/>
            <person name="Lee J."/>
            <person name="Lipzen A."/>
            <person name="Pangilinan J."/>
            <person name="LaButti K."/>
            <person name="Hainaut M."/>
            <person name="Henrissat B."/>
            <person name="Grigoriev I.V."/>
            <person name="Spatafora J.W."/>
            <person name="Aime M.C."/>
        </authorList>
    </citation>
    <scope>NUCLEOTIDE SEQUENCE [LARGE SCALE GENOMIC DNA]</scope>
    <source>
        <strain evidence="3 4">MCA 3882</strain>
    </source>
</reference>
<feature type="compositionally biased region" description="Low complexity" evidence="1">
    <location>
        <begin position="510"/>
        <end position="525"/>
    </location>
</feature>
<feature type="compositionally biased region" description="Low complexity" evidence="1">
    <location>
        <begin position="198"/>
        <end position="214"/>
    </location>
</feature>
<dbReference type="OrthoDB" id="2556262at2759"/>
<feature type="compositionally biased region" description="Low complexity" evidence="1">
    <location>
        <begin position="466"/>
        <end position="477"/>
    </location>
</feature>
<feature type="region of interest" description="Disordered" evidence="1">
    <location>
        <begin position="510"/>
        <end position="531"/>
    </location>
</feature>
<evidence type="ECO:0000256" key="2">
    <source>
        <dbReference type="SAM" id="SignalP"/>
    </source>
</evidence>
<feature type="chain" id="PRO_5016418748" evidence="2">
    <location>
        <begin position="21"/>
        <end position="754"/>
    </location>
</feature>
<feature type="region of interest" description="Disordered" evidence="1">
    <location>
        <begin position="198"/>
        <end position="230"/>
    </location>
</feature>
<feature type="region of interest" description="Disordered" evidence="1">
    <location>
        <begin position="161"/>
        <end position="182"/>
    </location>
</feature>
<feature type="compositionally biased region" description="Polar residues" evidence="1">
    <location>
        <begin position="161"/>
        <end position="173"/>
    </location>
</feature>
<protein>
    <submittedName>
        <fullName evidence="3">Uncharacterized protein</fullName>
    </submittedName>
</protein>
<sequence length="754" mass="78965">MHFSHALVTALTVIATQTSALPLRNAAGPSSGMQARGVNAWQQGTIDTLASRGVDVDAARESVGVFARYADVKDDHERSLFIARDLSKRGILDMLVAALRDIVVELLGKSGTARKRDADQTTNQLQQLTGLNFSTPSEARASWSQMLDALSKALEQESKTLKQQANVNGTASASGEKAKGTATSVKSQVSASAIPSGSAAASASASPSATAAGAADRKVETPRQGNKAAKRAIDQDAIVMELAARQEEGVEGLLQVLRNLVDAILNTLLPMSSRSEDSGSESSSSSSKSCPPAGTPNDGMYRPGCPGYGRREVTDALLQVRDAASSSQELSELMPLLEELIQRLPEMMGGGISSSTSANSTNASASTQAPHASTSAAASSDGSASTSTRHDSAAPMSAAKLSINTRSLLEADGFELEKRQSSNSLANAITQLVDDLLEGLLGTENNSTDTTGATGAAKKDKDLSDDSSSSSSGSNSNSLLMSLMSSLNKRDGGLNLDLLNNLLGNLLSGSGSSQSSNLNNDGSANGDKRDGGLNLNLLNNLLGNLLSGSGSKQSSDSNNKRDGGLNLNLLNNLLGNLLSGDNASQSSDSNNKRDGGLNLNLLNNLLGNLLSGDNSAQSSNSNNKRADFQPVWTELKNLGNKQFASAHAERRDANSGFTPVWTSFRDMVDDAYAHGVQRRSPLPSPSPKVDTSAFTHAAANFVKQTIFKQHDRRAINGEQFQPLIHAAGSFAKSQMQEWTDALNEHSSKHGKIHA</sequence>
<proteinExistence type="predicted"/>
<feature type="region of interest" description="Disordered" evidence="1">
    <location>
        <begin position="444"/>
        <end position="477"/>
    </location>
</feature>
<dbReference type="STRING" id="1280837.A0A316VJ42"/>
<dbReference type="EMBL" id="KZ819602">
    <property type="protein sequence ID" value="PWN37697.1"/>
    <property type="molecule type" value="Genomic_DNA"/>
</dbReference>
<dbReference type="GeneID" id="37022767"/>
<dbReference type="RefSeq" id="XP_025357999.1">
    <property type="nucleotide sequence ID" value="XM_025500986.1"/>
</dbReference>
<accession>A0A316VJ42</accession>
<gene>
    <name evidence="3" type="ORF">FA14DRAFT_18020</name>
</gene>
<dbReference type="AlphaFoldDB" id="A0A316VJ42"/>
<evidence type="ECO:0000256" key="1">
    <source>
        <dbReference type="SAM" id="MobiDB-lite"/>
    </source>
</evidence>
<dbReference type="InParanoid" id="A0A316VJ42"/>
<feature type="region of interest" description="Disordered" evidence="1">
    <location>
        <begin position="272"/>
        <end position="308"/>
    </location>
</feature>